<keyword evidence="3" id="KW-1185">Reference proteome</keyword>
<sequence length="146" mass="15924">MSLELRERVVACGFKRSVAALGCGTFRGERSERDPLVRPQKSDRQSGCEAARRGPVLGADRRAEGADPALVDEQDDMTLAGCRHIWRSGDIASASGRCGASLAAMALLGKRTARAAERLDILKRRRDGFVSQPDLDPQRLVFIDET</sequence>
<feature type="region of interest" description="Disordered" evidence="1">
    <location>
        <begin position="30"/>
        <end position="68"/>
    </location>
</feature>
<gene>
    <name evidence="2" type="ORF">RKE40_24075</name>
</gene>
<evidence type="ECO:0000313" key="2">
    <source>
        <dbReference type="EMBL" id="MDU0342986.1"/>
    </source>
</evidence>
<evidence type="ECO:0008006" key="4">
    <source>
        <dbReference type="Google" id="ProtNLM"/>
    </source>
</evidence>
<accession>A0ABU3SE69</accession>
<name>A0ABU3SE69_9HYPH</name>
<comment type="caution">
    <text evidence="2">The sequence shown here is derived from an EMBL/GenBank/DDBJ whole genome shotgun (WGS) entry which is preliminary data.</text>
</comment>
<feature type="compositionally biased region" description="Basic and acidic residues" evidence="1">
    <location>
        <begin position="30"/>
        <end position="52"/>
    </location>
</feature>
<protein>
    <recommendedName>
        <fullName evidence="4">Transposase</fullName>
    </recommendedName>
</protein>
<evidence type="ECO:0000313" key="3">
    <source>
        <dbReference type="Proteomes" id="UP001254257"/>
    </source>
</evidence>
<evidence type="ECO:0000256" key="1">
    <source>
        <dbReference type="SAM" id="MobiDB-lite"/>
    </source>
</evidence>
<dbReference type="Proteomes" id="UP001254257">
    <property type="component" value="Unassembled WGS sequence"/>
</dbReference>
<dbReference type="RefSeq" id="WP_316020734.1">
    <property type="nucleotide sequence ID" value="NZ_JAWDID010000054.1"/>
</dbReference>
<proteinExistence type="predicted"/>
<reference evidence="2 3" key="1">
    <citation type="submission" date="2023-09" db="EMBL/GenBank/DDBJ databases">
        <title>Whole genome shotgun sequencing (WGS) of Bosea sp. ZW T0_25, isolated from stored onions (Allium cepa).</title>
        <authorList>
            <person name="Stoll D.A."/>
            <person name="Huch M."/>
        </authorList>
    </citation>
    <scope>NUCLEOTIDE SEQUENCE [LARGE SCALE GENOMIC DNA]</scope>
    <source>
        <strain evidence="2 3">ZW T0_25</strain>
    </source>
</reference>
<organism evidence="2 3">
    <name type="scientific">Bosea rubneri</name>
    <dbReference type="NCBI Taxonomy" id="3075434"/>
    <lineage>
        <taxon>Bacteria</taxon>
        <taxon>Pseudomonadati</taxon>
        <taxon>Pseudomonadota</taxon>
        <taxon>Alphaproteobacteria</taxon>
        <taxon>Hyphomicrobiales</taxon>
        <taxon>Boseaceae</taxon>
        <taxon>Bosea</taxon>
    </lineage>
</organism>
<dbReference type="EMBL" id="JAWDID010000054">
    <property type="protein sequence ID" value="MDU0342986.1"/>
    <property type="molecule type" value="Genomic_DNA"/>
</dbReference>